<reference evidence="2 3" key="1">
    <citation type="journal article" date="2024" name="Nat. Commun.">
        <title>Phylogenomics reveals the evolutionary origins of lichenization in chlorophyte algae.</title>
        <authorList>
            <person name="Puginier C."/>
            <person name="Libourel C."/>
            <person name="Otte J."/>
            <person name="Skaloud P."/>
            <person name="Haon M."/>
            <person name="Grisel S."/>
            <person name="Petersen M."/>
            <person name="Berrin J.G."/>
            <person name="Delaux P.M."/>
            <person name="Dal Grande F."/>
            <person name="Keller J."/>
        </authorList>
    </citation>
    <scope>NUCLEOTIDE SEQUENCE [LARGE SCALE GENOMIC DNA]</scope>
    <source>
        <strain evidence="2 3">SAG 2043</strain>
    </source>
</reference>
<evidence type="ECO:0000256" key="1">
    <source>
        <dbReference type="SAM" id="MobiDB-lite"/>
    </source>
</evidence>
<feature type="region of interest" description="Disordered" evidence="1">
    <location>
        <begin position="180"/>
        <end position="212"/>
    </location>
</feature>
<dbReference type="InterPro" id="IPR046345">
    <property type="entry name" value="TraB_PrgY-like"/>
</dbReference>
<feature type="compositionally biased region" description="Polar residues" evidence="1">
    <location>
        <begin position="196"/>
        <end position="205"/>
    </location>
</feature>
<dbReference type="EMBL" id="JALJOR010000001">
    <property type="protein sequence ID" value="KAK9829523.1"/>
    <property type="molecule type" value="Genomic_DNA"/>
</dbReference>
<dbReference type="Proteomes" id="UP001489004">
    <property type="component" value="Unassembled WGS sequence"/>
</dbReference>
<comment type="caution">
    <text evidence="2">The sequence shown here is derived from an EMBL/GenBank/DDBJ whole genome shotgun (WGS) entry which is preliminary data.</text>
</comment>
<protein>
    <recommendedName>
        <fullName evidence="4">TraB family protein</fullName>
    </recommendedName>
</protein>
<name>A0AAW1R7J3_9CHLO</name>
<accession>A0AAW1R7J3</accession>
<gene>
    <name evidence="2" type="ORF">WJX72_006314</name>
</gene>
<dbReference type="InterPro" id="IPR002816">
    <property type="entry name" value="TraB/PrgY/GumN_fam"/>
</dbReference>
<feature type="compositionally biased region" description="Low complexity" evidence="1">
    <location>
        <begin position="182"/>
        <end position="195"/>
    </location>
</feature>
<dbReference type="AlphaFoldDB" id="A0AAW1R7J3"/>
<organism evidence="2 3">
    <name type="scientific">[Myrmecia] bisecta</name>
    <dbReference type="NCBI Taxonomy" id="41462"/>
    <lineage>
        <taxon>Eukaryota</taxon>
        <taxon>Viridiplantae</taxon>
        <taxon>Chlorophyta</taxon>
        <taxon>core chlorophytes</taxon>
        <taxon>Trebouxiophyceae</taxon>
        <taxon>Trebouxiales</taxon>
        <taxon>Trebouxiaceae</taxon>
        <taxon>Myrmecia</taxon>
    </lineage>
</organism>
<proteinExistence type="predicted"/>
<dbReference type="Pfam" id="PF01963">
    <property type="entry name" value="TraB_PrgY_gumN"/>
    <property type="match status" value="1"/>
</dbReference>
<dbReference type="PANTHER" id="PTHR21530:SF0">
    <property type="entry name" value="TRAB FAMILY PROTEIN"/>
    <property type="match status" value="1"/>
</dbReference>
<evidence type="ECO:0000313" key="2">
    <source>
        <dbReference type="EMBL" id="KAK9829523.1"/>
    </source>
</evidence>
<keyword evidence="3" id="KW-1185">Reference proteome</keyword>
<evidence type="ECO:0008006" key="4">
    <source>
        <dbReference type="Google" id="ProtNLM"/>
    </source>
</evidence>
<sequence>MYEVEGPDPFQHFLEHGGSLAQLLGIGVHKLVERLVGKQENEFRAARQAAEAVGAQLLLGDMPREIMGVTSSLKVSGPPASFDFREATDSTTRELVAARYPELLDLVQEGTLVAVPRPADYHERRTDGYQEPELVFVVGTAHVSTKSAEDVRRVITAVEPDNVVVELCRSRAAIMYDDAQDAQDAGSQGRAAGDGNSTASTSGRSGAQAINPMSLSGGSLPQAFQRTLQLGGSPALMLRLALGQLSKRLSARVGVRTGEDVRAARQAAEAVGAELVLGDRPIEITLERAWNALSWRRKAQLAWALFQGVTRAEHERIDQDLVEALKADDVISATFADISEQYPEVVSPLVHERDLYLAWSLKRSKAVNGKRCVDLGAHIR</sequence>
<dbReference type="CDD" id="cd14726">
    <property type="entry name" value="TraB_PrgY-like"/>
    <property type="match status" value="1"/>
</dbReference>
<dbReference type="PANTHER" id="PTHR21530">
    <property type="entry name" value="PHEROMONE SHUTDOWN PROTEIN"/>
    <property type="match status" value="1"/>
</dbReference>
<evidence type="ECO:0000313" key="3">
    <source>
        <dbReference type="Proteomes" id="UP001489004"/>
    </source>
</evidence>